<dbReference type="InterPro" id="IPR012337">
    <property type="entry name" value="RNaseH-like_sf"/>
</dbReference>
<sequence>MRPSRHSLPGASGEYKGVLVFTDVFTKYVVLKPVRSTTAAETAQAMLEVWALFGKPALLQTDGGPEFRNQVDAEVNRILSLKHRYSTPHHPASNGILERTNGKVLRLLRGLLFDSQDYDWVPFLPLVQYIINTRPTRATGQAPLRLVTGNSGSDSEQFSVAQYERAWALFKEMSAGQADCLKAFRDALNTRRLQAKAHLQRYSERNKSGEDSDTPPSFPDGSFALLRYVGRAPKLLTSLRGPMKVVRAGESPATHVVRDLVSLAEVLVSDERLIPVETPEDEQALIARLAAECGEYVVDNVYKHRVSNKGSKVEFKVHWLGYEPSEDSWISFTRDTDQLEALDQYLRENPALEPTLARIRRRWQARS</sequence>
<dbReference type="EMBL" id="JAHDYR010000013">
    <property type="protein sequence ID" value="KAG9394805.1"/>
    <property type="molecule type" value="Genomic_DNA"/>
</dbReference>
<organism evidence="3 4">
    <name type="scientific">Carpediemonas membranifera</name>
    <dbReference type="NCBI Taxonomy" id="201153"/>
    <lineage>
        <taxon>Eukaryota</taxon>
        <taxon>Metamonada</taxon>
        <taxon>Carpediemonas-like organisms</taxon>
        <taxon>Carpediemonas</taxon>
    </lineage>
</organism>
<dbReference type="PANTHER" id="PTHR37984:SF5">
    <property type="entry name" value="PROTEIN NYNRIN-LIKE"/>
    <property type="match status" value="1"/>
</dbReference>
<dbReference type="InterPro" id="IPR000953">
    <property type="entry name" value="Chromo/chromo_shadow_dom"/>
</dbReference>
<dbReference type="PANTHER" id="PTHR37984">
    <property type="entry name" value="PROTEIN CBG26694"/>
    <property type="match status" value="1"/>
</dbReference>
<dbReference type="InterPro" id="IPR016197">
    <property type="entry name" value="Chromo-like_dom_sf"/>
</dbReference>
<dbReference type="InterPro" id="IPR036397">
    <property type="entry name" value="RNaseH_sf"/>
</dbReference>
<dbReference type="GO" id="GO:0003676">
    <property type="term" value="F:nucleic acid binding"/>
    <property type="evidence" value="ECO:0007669"/>
    <property type="project" value="InterPro"/>
</dbReference>
<dbReference type="SUPFAM" id="SSF54160">
    <property type="entry name" value="Chromo domain-like"/>
    <property type="match status" value="1"/>
</dbReference>
<dbReference type="Gene3D" id="3.30.420.10">
    <property type="entry name" value="Ribonuclease H-like superfamily/Ribonuclease H"/>
    <property type="match status" value="1"/>
</dbReference>
<evidence type="ECO:0000259" key="1">
    <source>
        <dbReference type="PROSITE" id="PS50013"/>
    </source>
</evidence>
<proteinExistence type="predicted"/>
<dbReference type="PROSITE" id="PS50994">
    <property type="entry name" value="INTEGRASE"/>
    <property type="match status" value="1"/>
</dbReference>
<dbReference type="Gene3D" id="2.40.50.40">
    <property type="match status" value="1"/>
</dbReference>
<name>A0A8J6AXB0_9EUKA</name>
<dbReference type="PROSITE" id="PS50013">
    <property type="entry name" value="CHROMO_2"/>
    <property type="match status" value="1"/>
</dbReference>
<dbReference type="Proteomes" id="UP000717585">
    <property type="component" value="Unassembled WGS sequence"/>
</dbReference>
<comment type="caution">
    <text evidence="3">The sequence shown here is derived from an EMBL/GenBank/DDBJ whole genome shotgun (WGS) entry which is preliminary data.</text>
</comment>
<evidence type="ECO:0000313" key="3">
    <source>
        <dbReference type="EMBL" id="KAG9394805.1"/>
    </source>
</evidence>
<keyword evidence="4" id="KW-1185">Reference proteome</keyword>
<dbReference type="CDD" id="cd00024">
    <property type="entry name" value="CD_CSD"/>
    <property type="match status" value="1"/>
</dbReference>
<dbReference type="GO" id="GO:0015074">
    <property type="term" value="P:DNA integration"/>
    <property type="evidence" value="ECO:0007669"/>
    <property type="project" value="InterPro"/>
</dbReference>
<dbReference type="InterPro" id="IPR001584">
    <property type="entry name" value="Integrase_cat-core"/>
</dbReference>
<protein>
    <submittedName>
        <fullName evidence="3">Chromo (CHRromatin Organization MOdifier) domain</fullName>
    </submittedName>
</protein>
<feature type="domain" description="Chromo" evidence="1">
    <location>
        <begin position="296"/>
        <end position="357"/>
    </location>
</feature>
<accession>A0A8J6AXB0</accession>
<dbReference type="InterPro" id="IPR050951">
    <property type="entry name" value="Retrovirus_Pol_polyprotein"/>
</dbReference>
<evidence type="ECO:0000259" key="2">
    <source>
        <dbReference type="PROSITE" id="PS50994"/>
    </source>
</evidence>
<dbReference type="InterPro" id="IPR023780">
    <property type="entry name" value="Chromo_domain"/>
</dbReference>
<dbReference type="Pfam" id="PF00385">
    <property type="entry name" value="Chromo"/>
    <property type="match status" value="1"/>
</dbReference>
<gene>
    <name evidence="3" type="ORF">J8273_3785</name>
</gene>
<dbReference type="SMART" id="SM00298">
    <property type="entry name" value="CHROMO"/>
    <property type="match status" value="1"/>
</dbReference>
<dbReference type="OrthoDB" id="10030726at2759"/>
<reference evidence="3" key="1">
    <citation type="submission" date="2021-05" db="EMBL/GenBank/DDBJ databases">
        <title>A free-living protist that lacks canonical eukaryotic 1 DNA replication and segregation systems.</title>
        <authorList>
            <person name="Salas-Leiva D.E."/>
            <person name="Tromer E.C."/>
            <person name="Curtis B.A."/>
            <person name="Jerlstrom-Hultqvist J."/>
            <person name="Kolisko M."/>
            <person name="Yi Z."/>
            <person name="Salas-Leiva J.S."/>
            <person name="Gallot-Lavallee L."/>
            <person name="Kops G.J.P.L."/>
            <person name="Archibald J.M."/>
            <person name="Simpson A.G.B."/>
            <person name="Roger A.J."/>
        </authorList>
    </citation>
    <scope>NUCLEOTIDE SEQUENCE</scope>
    <source>
        <strain evidence="3">BICM</strain>
    </source>
</reference>
<feature type="domain" description="Integrase catalytic" evidence="2">
    <location>
        <begin position="1"/>
        <end position="151"/>
    </location>
</feature>
<dbReference type="Pfam" id="PF00665">
    <property type="entry name" value="rve"/>
    <property type="match status" value="1"/>
</dbReference>
<dbReference type="SUPFAM" id="SSF53098">
    <property type="entry name" value="Ribonuclease H-like"/>
    <property type="match status" value="1"/>
</dbReference>
<dbReference type="AlphaFoldDB" id="A0A8J6AXB0"/>
<evidence type="ECO:0000313" key="4">
    <source>
        <dbReference type="Proteomes" id="UP000717585"/>
    </source>
</evidence>